<dbReference type="Proteomes" id="UP000504636">
    <property type="component" value="Unplaced"/>
</dbReference>
<feature type="domain" description="Scytalone dehydratase-like protein Arp1 N-terminal" evidence="2">
    <location>
        <begin position="37"/>
        <end position="133"/>
    </location>
</feature>
<dbReference type="Pfam" id="PF26053">
    <property type="entry name" value="DUF8016"/>
    <property type="match status" value="1"/>
</dbReference>
<reference evidence="3 5" key="1">
    <citation type="journal article" date="2020" name="Stud. Mycol.">
        <title>101 Dothideomycetes genomes: a test case for predicting lifestyles and emergence of pathogens.</title>
        <authorList>
            <person name="Haridas S."/>
            <person name="Albert R."/>
            <person name="Binder M."/>
            <person name="Bloem J."/>
            <person name="Labutti K."/>
            <person name="Salamov A."/>
            <person name="Andreopoulos B."/>
            <person name="Baker S."/>
            <person name="Barry K."/>
            <person name="Bills G."/>
            <person name="Bluhm B."/>
            <person name="Cannon C."/>
            <person name="Castanera R."/>
            <person name="Culley D."/>
            <person name="Daum C."/>
            <person name="Ezra D."/>
            <person name="Gonzalez J."/>
            <person name="Henrissat B."/>
            <person name="Kuo A."/>
            <person name="Liang C."/>
            <person name="Lipzen A."/>
            <person name="Lutzoni F."/>
            <person name="Magnuson J."/>
            <person name="Mondo S."/>
            <person name="Nolan M."/>
            <person name="Ohm R."/>
            <person name="Pangilinan J."/>
            <person name="Park H.-J."/>
            <person name="Ramirez L."/>
            <person name="Alfaro M."/>
            <person name="Sun H."/>
            <person name="Tritt A."/>
            <person name="Yoshinaga Y."/>
            <person name="Zwiers L.-H."/>
            <person name="Turgeon B."/>
            <person name="Goodwin S."/>
            <person name="Spatafora J."/>
            <person name="Crous P."/>
            <person name="Grigoriev I."/>
        </authorList>
    </citation>
    <scope>NUCLEOTIDE SEQUENCE</scope>
    <source>
        <strain evidence="3 5">CBS 304.34</strain>
    </source>
</reference>
<evidence type="ECO:0000259" key="1">
    <source>
        <dbReference type="Pfam" id="PF01425"/>
    </source>
</evidence>
<dbReference type="PANTHER" id="PTHR46310:SF7">
    <property type="entry name" value="AMIDASE 1"/>
    <property type="match status" value="1"/>
</dbReference>
<dbReference type="EMBL" id="MU003692">
    <property type="protein sequence ID" value="KAF2816917.1"/>
    <property type="molecule type" value="Genomic_DNA"/>
</dbReference>
<name>A0A6A6Z9M4_9PEZI</name>
<evidence type="ECO:0000313" key="4">
    <source>
        <dbReference type="Proteomes" id="UP000504636"/>
    </source>
</evidence>
<feature type="domain" description="Amidase" evidence="1">
    <location>
        <begin position="197"/>
        <end position="590"/>
    </location>
</feature>
<dbReference type="InterPro" id="IPR036928">
    <property type="entry name" value="AS_sf"/>
</dbReference>
<proteinExistence type="predicted"/>
<gene>
    <name evidence="3 5" type="ORF">BDZ99DRAFT_456716</name>
</gene>
<dbReference type="OrthoDB" id="5423360at2759"/>
<accession>A0A6A6Z9M4</accession>
<keyword evidence="4" id="KW-1185">Reference proteome</keyword>
<dbReference type="Pfam" id="PF01425">
    <property type="entry name" value="Amidase"/>
    <property type="match status" value="1"/>
</dbReference>
<reference evidence="5" key="2">
    <citation type="submission" date="2020-04" db="EMBL/GenBank/DDBJ databases">
        <authorList>
            <consortium name="NCBI Genome Project"/>
        </authorList>
    </citation>
    <scope>NUCLEOTIDE SEQUENCE</scope>
    <source>
        <strain evidence="5">CBS 304.34</strain>
    </source>
</reference>
<dbReference type="RefSeq" id="XP_033583881.1">
    <property type="nucleotide sequence ID" value="XM_033718520.1"/>
</dbReference>
<evidence type="ECO:0000313" key="5">
    <source>
        <dbReference type="RefSeq" id="XP_033583881.1"/>
    </source>
</evidence>
<dbReference type="Gene3D" id="3.90.1300.10">
    <property type="entry name" value="Amidase signature (AS) domain"/>
    <property type="match status" value="1"/>
</dbReference>
<dbReference type="PANTHER" id="PTHR46310">
    <property type="entry name" value="AMIDASE 1"/>
    <property type="match status" value="1"/>
</dbReference>
<dbReference type="AlphaFoldDB" id="A0A6A6Z9M4"/>
<protein>
    <submittedName>
        <fullName evidence="3 5">Amidase signature enzyme</fullName>
    </submittedName>
</protein>
<reference evidence="5" key="3">
    <citation type="submission" date="2025-04" db="UniProtKB">
        <authorList>
            <consortium name="RefSeq"/>
        </authorList>
    </citation>
    <scope>IDENTIFICATION</scope>
    <source>
        <strain evidence="5">CBS 304.34</strain>
    </source>
</reference>
<dbReference type="InterPro" id="IPR023631">
    <property type="entry name" value="Amidase_dom"/>
</dbReference>
<dbReference type="InterPro" id="IPR058329">
    <property type="entry name" value="Arp1_N"/>
</dbReference>
<sequence length="620" mass="68571">MEQEARSRLRVGSGDPVWLTSTRTFALGSVNYLVSSQSEAVTVDRQEPTLCTVIKPTLGTPITASYLRTLVSSFTATDDVFRPEFLAELLFLDPPGAGVEMGADAQEQLEAFGTRWVVYLDQRAVPDLQPGPYVIMQKKLWKVWRVYSDSTGALIEALRPGEMKASDAFERLEVGGTHEGMSVAVPSRLGYFAFMGAPLAGLRVIVKDNFHLKGLRTSLGNKAYLETYPPREKTATCIQQLVAAGAVVVGTAKLVSFAAWEEPTQCIDYQAPWNARADGYQSPAGSSSGSGAAIGAYDWLDVAIGSDTSGSGRRPGLWNGCFAMRPTFGVVPLDGFVSSFKMFDTPSFLGRNLLQMRKFALAWYGSRISTKGLKPISALIWPSDYWESINPVQRKLAREFVGDLETFLGVQQDQVSFADEWSRAPPREAASDSQSDFMKDATKDAFWYDDYHALDDFRSDYRSKFDKQPYVSPPVRTQWESASKITPAQRDEAVRRIRVYREWFLSMIMASKSRNALVILPIEDVSPRYRDQPPPPFPAPSGVTTLTLSSILEAPELVIPIGEIPYQSVVSGREERLPVGVGLLALPGSDLMLMDLARGCLEKAGRPVNLHTGRFMFKKE</sequence>
<dbReference type="GeneID" id="54459413"/>
<organism evidence="3">
    <name type="scientific">Mytilinidion resinicola</name>
    <dbReference type="NCBI Taxonomy" id="574789"/>
    <lineage>
        <taxon>Eukaryota</taxon>
        <taxon>Fungi</taxon>
        <taxon>Dikarya</taxon>
        <taxon>Ascomycota</taxon>
        <taxon>Pezizomycotina</taxon>
        <taxon>Dothideomycetes</taxon>
        <taxon>Pleosporomycetidae</taxon>
        <taxon>Mytilinidiales</taxon>
        <taxon>Mytilinidiaceae</taxon>
        <taxon>Mytilinidion</taxon>
    </lineage>
</organism>
<dbReference type="SUPFAM" id="SSF75304">
    <property type="entry name" value="Amidase signature (AS) enzymes"/>
    <property type="match status" value="1"/>
</dbReference>
<evidence type="ECO:0000313" key="3">
    <source>
        <dbReference type="EMBL" id="KAF2816917.1"/>
    </source>
</evidence>
<evidence type="ECO:0000259" key="2">
    <source>
        <dbReference type="Pfam" id="PF26053"/>
    </source>
</evidence>